<evidence type="ECO:0000313" key="3">
    <source>
        <dbReference type="Proteomes" id="UP000823775"/>
    </source>
</evidence>
<reference evidence="2 3" key="1">
    <citation type="journal article" date="2021" name="BMC Genomics">
        <title>Datura genome reveals duplications of psychoactive alkaloid biosynthetic genes and high mutation rate following tissue culture.</title>
        <authorList>
            <person name="Rajewski A."/>
            <person name="Carter-House D."/>
            <person name="Stajich J."/>
            <person name="Litt A."/>
        </authorList>
    </citation>
    <scope>NUCLEOTIDE SEQUENCE [LARGE SCALE GENOMIC DNA]</scope>
    <source>
        <strain evidence="2">AR-01</strain>
    </source>
</reference>
<protein>
    <submittedName>
        <fullName evidence="2">Uncharacterized protein</fullName>
    </submittedName>
</protein>
<feature type="non-terminal residue" evidence="2">
    <location>
        <position position="85"/>
    </location>
</feature>
<proteinExistence type="predicted"/>
<feature type="region of interest" description="Disordered" evidence="1">
    <location>
        <begin position="58"/>
        <end position="85"/>
    </location>
</feature>
<comment type="caution">
    <text evidence="2">The sequence shown here is derived from an EMBL/GenBank/DDBJ whole genome shotgun (WGS) entry which is preliminary data.</text>
</comment>
<accession>A0ABS8V6D9</accession>
<gene>
    <name evidence="2" type="ORF">HAX54_028242</name>
</gene>
<dbReference type="EMBL" id="JACEIK010003462">
    <property type="protein sequence ID" value="MCD9641798.1"/>
    <property type="molecule type" value="Genomic_DNA"/>
</dbReference>
<name>A0ABS8V6D9_DATST</name>
<evidence type="ECO:0000256" key="1">
    <source>
        <dbReference type="SAM" id="MobiDB-lite"/>
    </source>
</evidence>
<dbReference type="Proteomes" id="UP000823775">
    <property type="component" value="Unassembled WGS sequence"/>
</dbReference>
<organism evidence="2 3">
    <name type="scientific">Datura stramonium</name>
    <name type="common">Jimsonweed</name>
    <name type="synonym">Common thornapple</name>
    <dbReference type="NCBI Taxonomy" id="4076"/>
    <lineage>
        <taxon>Eukaryota</taxon>
        <taxon>Viridiplantae</taxon>
        <taxon>Streptophyta</taxon>
        <taxon>Embryophyta</taxon>
        <taxon>Tracheophyta</taxon>
        <taxon>Spermatophyta</taxon>
        <taxon>Magnoliopsida</taxon>
        <taxon>eudicotyledons</taxon>
        <taxon>Gunneridae</taxon>
        <taxon>Pentapetalae</taxon>
        <taxon>asterids</taxon>
        <taxon>lamiids</taxon>
        <taxon>Solanales</taxon>
        <taxon>Solanaceae</taxon>
        <taxon>Solanoideae</taxon>
        <taxon>Datureae</taxon>
        <taxon>Datura</taxon>
    </lineage>
</organism>
<keyword evidence="3" id="KW-1185">Reference proteome</keyword>
<evidence type="ECO:0000313" key="2">
    <source>
        <dbReference type="EMBL" id="MCD9641798.1"/>
    </source>
</evidence>
<sequence>MQRNAKEKNEVRKNFLKWQNNEPARWLCVTEEGLCVTLRDTLKAKSGILQIPECLRDGSQKSPLPHILRDKPPKNPLSLNVPRTK</sequence>